<dbReference type="Proteomes" id="UP001620626">
    <property type="component" value="Unassembled WGS sequence"/>
</dbReference>
<evidence type="ECO:0000313" key="4">
    <source>
        <dbReference type="Proteomes" id="UP001620626"/>
    </source>
</evidence>
<feature type="region of interest" description="Disordered" evidence="1">
    <location>
        <begin position="26"/>
        <end position="46"/>
    </location>
</feature>
<feature type="transmembrane region" description="Helical" evidence="2">
    <location>
        <begin position="242"/>
        <end position="264"/>
    </location>
</feature>
<evidence type="ECO:0000256" key="1">
    <source>
        <dbReference type="SAM" id="MobiDB-lite"/>
    </source>
</evidence>
<feature type="transmembrane region" description="Helical" evidence="2">
    <location>
        <begin position="215"/>
        <end position="236"/>
    </location>
</feature>
<keyword evidence="2" id="KW-0812">Transmembrane</keyword>
<reference evidence="3 4" key="1">
    <citation type="submission" date="2024-10" db="EMBL/GenBank/DDBJ databases">
        <authorList>
            <person name="Kim D."/>
        </authorList>
    </citation>
    <scope>NUCLEOTIDE SEQUENCE [LARGE SCALE GENOMIC DNA]</scope>
    <source>
        <strain evidence="3">BH-2024</strain>
    </source>
</reference>
<proteinExistence type="predicted"/>
<comment type="caution">
    <text evidence="3">The sequence shown here is derived from an EMBL/GenBank/DDBJ whole genome shotgun (WGS) entry which is preliminary data.</text>
</comment>
<name>A0ABD2JM10_9BILA</name>
<gene>
    <name evidence="3" type="ORF">niasHT_024252</name>
</gene>
<keyword evidence="4" id="KW-1185">Reference proteome</keyword>
<dbReference type="AlphaFoldDB" id="A0ABD2JM10"/>
<feature type="transmembrane region" description="Helical" evidence="2">
    <location>
        <begin position="183"/>
        <end position="203"/>
    </location>
</feature>
<accession>A0ABD2JM10</accession>
<sequence length="296" mass="32885">MTPPIKILFPSVNLSVGRGADGELAIGDGSAESDGQRRRGGGGWTTRAENGRIKRTFKGIWRIVNEKVVYIDLNAAVGAINAKQCFGLAQCLNARRLRMALFQFVPIPNYIHHFPYRQLIIVKCMLILCAVFQCILWWDYRQSLSPASSVASSLPSSPSLPQLSSTINPLPSLLSSASTSARWAPICNLLSLLFTAIAAWFMLQKFFWAKLDICLSLASLGFSFLSLLFSSHFYIVDAQLPGLLFALLNSLMLYLQSFSVLTAVKYAKNCVSNLFIKDWGAAEFSYMEVRELESDF</sequence>
<feature type="transmembrane region" description="Helical" evidence="2">
    <location>
        <begin position="120"/>
        <end position="138"/>
    </location>
</feature>
<organism evidence="3 4">
    <name type="scientific">Heterodera trifolii</name>
    <dbReference type="NCBI Taxonomy" id="157864"/>
    <lineage>
        <taxon>Eukaryota</taxon>
        <taxon>Metazoa</taxon>
        <taxon>Ecdysozoa</taxon>
        <taxon>Nematoda</taxon>
        <taxon>Chromadorea</taxon>
        <taxon>Rhabditida</taxon>
        <taxon>Tylenchina</taxon>
        <taxon>Tylenchomorpha</taxon>
        <taxon>Tylenchoidea</taxon>
        <taxon>Heteroderidae</taxon>
        <taxon>Heteroderinae</taxon>
        <taxon>Heterodera</taxon>
    </lineage>
</organism>
<keyword evidence="2" id="KW-1133">Transmembrane helix</keyword>
<dbReference type="EMBL" id="JBICBT010000941">
    <property type="protein sequence ID" value="KAL3091670.1"/>
    <property type="molecule type" value="Genomic_DNA"/>
</dbReference>
<protein>
    <submittedName>
        <fullName evidence="3">Uncharacterized protein</fullName>
    </submittedName>
</protein>
<keyword evidence="2" id="KW-0472">Membrane</keyword>
<evidence type="ECO:0000313" key="3">
    <source>
        <dbReference type="EMBL" id="KAL3091670.1"/>
    </source>
</evidence>
<evidence type="ECO:0000256" key="2">
    <source>
        <dbReference type="SAM" id="Phobius"/>
    </source>
</evidence>